<evidence type="ECO:0000313" key="9">
    <source>
        <dbReference type="EMBL" id="TFW20807.1"/>
    </source>
</evidence>
<keyword evidence="4" id="KW-0805">Transcription regulation</keyword>
<dbReference type="PROSITE" id="PS51857">
    <property type="entry name" value="CSD_2"/>
    <property type="match status" value="1"/>
</dbReference>
<dbReference type="InterPro" id="IPR012340">
    <property type="entry name" value="NA-bd_OB-fold"/>
</dbReference>
<evidence type="ECO:0000256" key="7">
    <source>
        <dbReference type="ARBA" id="ARBA00023163"/>
    </source>
</evidence>
<reference evidence="9 10" key="1">
    <citation type="submission" date="2019-03" db="EMBL/GenBank/DDBJ databases">
        <title>Draft Genome Sequence of Massilia arenosa sp. nov., a Novel Massilia Species Isolated from a Sandy-loam Maize Soil.</title>
        <authorList>
            <person name="Raths R."/>
            <person name="Peta V."/>
            <person name="Bucking H."/>
        </authorList>
    </citation>
    <scope>NUCLEOTIDE SEQUENCE [LARGE SCALE GENOMIC DNA]</scope>
    <source>
        <strain evidence="9 10">MC02</strain>
    </source>
</reference>
<dbReference type="SMART" id="SM00357">
    <property type="entry name" value="CSP"/>
    <property type="match status" value="1"/>
</dbReference>
<dbReference type="SUPFAM" id="SSF50249">
    <property type="entry name" value="Nucleic acid-binding proteins"/>
    <property type="match status" value="1"/>
</dbReference>
<dbReference type="InterPro" id="IPR011129">
    <property type="entry name" value="CSD"/>
</dbReference>
<dbReference type="PANTHER" id="PTHR46565">
    <property type="entry name" value="COLD SHOCK DOMAIN PROTEIN 2"/>
    <property type="match status" value="1"/>
</dbReference>
<dbReference type="InterPro" id="IPR002059">
    <property type="entry name" value="CSP_DNA-bd"/>
</dbReference>
<proteinExistence type="predicted"/>
<dbReference type="PRINTS" id="PR00050">
    <property type="entry name" value="COLDSHOCK"/>
</dbReference>
<evidence type="ECO:0000256" key="1">
    <source>
        <dbReference type="ARBA" id="ARBA00004496"/>
    </source>
</evidence>
<comment type="subcellular location">
    <subcellularLocation>
        <location evidence="1">Cytoplasm</location>
    </subcellularLocation>
</comment>
<evidence type="ECO:0000256" key="5">
    <source>
        <dbReference type="ARBA" id="ARBA00023125"/>
    </source>
</evidence>
<dbReference type="GO" id="GO:0003677">
    <property type="term" value="F:DNA binding"/>
    <property type="evidence" value="ECO:0007669"/>
    <property type="project" value="UniProtKB-KW"/>
</dbReference>
<dbReference type="Pfam" id="PF00313">
    <property type="entry name" value="CSD"/>
    <property type="match status" value="1"/>
</dbReference>
<comment type="caution">
    <text evidence="9">The sequence shown here is derived from an EMBL/GenBank/DDBJ whole genome shotgun (WGS) entry which is preliminary data.</text>
</comment>
<evidence type="ECO:0000256" key="2">
    <source>
        <dbReference type="ARBA" id="ARBA00022332"/>
    </source>
</evidence>
<dbReference type="PIRSF" id="PIRSF002599">
    <property type="entry name" value="Cold_shock_A"/>
    <property type="match status" value="1"/>
</dbReference>
<evidence type="ECO:0000256" key="6">
    <source>
        <dbReference type="ARBA" id="ARBA00023159"/>
    </source>
</evidence>
<organism evidence="9 10">
    <name type="scientific">Zemynaea arenosa</name>
    <dbReference type="NCBI Taxonomy" id="2561931"/>
    <lineage>
        <taxon>Bacteria</taxon>
        <taxon>Pseudomonadati</taxon>
        <taxon>Pseudomonadota</taxon>
        <taxon>Betaproteobacteria</taxon>
        <taxon>Burkholderiales</taxon>
        <taxon>Oxalobacteraceae</taxon>
        <taxon>Telluria group</taxon>
        <taxon>Zemynaea</taxon>
    </lineage>
</organism>
<keyword evidence="10" id="KW-1185">Reference proteome</keyword>
<keyword evidence="3" id="KW-0963">Cytoplasm</keyword>
<accession>A0A4Y9SDN6</accession>
<dbReference type="FunFam" id="2.40.50.140:FF:000006">
    <property type="entry name" value="Cold shock protein CspC"/>
    <property type="match status" value="1"/>
</dbReference>
<keyword evidence="7" id="KW-0804">Transcription</keyword>
<evidence type="ECO:0000259" key="8">
    <source>
        <dbReference type="PROSITE" id="PS51857"/>
    </source>
</evidence>
<gene>
    <name evidence="9" type="ORF">E4L96_09915</name>
</gene>
<dbReference type="OrthoDB" id="9800919at2"/>
<dbReference type="RefSeq" id="WP_135207051.1">
    <property type="nucleotide sequence ID" value="NZ_SPVF01000128.1"/>
</dbReference>
<protein>
    <recommendedName>
        <fullName evidence="2">Cold shock-like protein CspA</fullName>
    </recommendedName>
</protein>
<dbReference type="InterPro" id="IPR012156">
    <property type="entry name" value="Cold_shock_CspA"/>
</dbReference>
<sequence length="69" mass="7538">MTTQTGTVKWFNDAKGFGFITPDAGGADLFAHFQEIQTQGFKSLAENQRVSFERATSPKGDKASNIRAI</sequence>
<keyword evidence="6" id="KW-0010">Activator</keyword>
<dbReference type="GO" id="GO:0005829">
    <property type="term" value="C:cytosol"/>
    <property type="evidence" value="ECO:0007669"/>
    <property type="project" value="UniProtKB-ARBA"/>
</dbReference>
<dbReference type="AlphaFoldDB" id="A0A4Y9SDN6"/>
<evidence type="ECO:0000313" key="10">
    <source>
        <dbReference type="Proteomes" id="UP000298438"/>
    </source>
</evidence>
<dbReference type="CDD" id="cd04458">
    <property type="entry name" value="CSP_CDS"/>
    <property type="match status" value="1"/>
</dbReference>
<name>A0A4Y9SDN6_9BURK</name>
<evidence type="ECO:0000256" key="4">
    <source>
        <dbReference type="ARBA" id="ARBA00023015"/>
    </source>
</evidence>
<dbReference type="Gene3D" id="2.40.50.140">
    <property type="entry name" value="Nucleic acid-binding proteins"/>
    <property type="match status" value="1"/>
</dbReference>
<dbReference type="EMBL" id="SPVF01000128">
    <property type="protein sequence ID" value="TFW20807.1"/>
    <property type="molecule type" value="Genomic_DNA"/>
</dbReference>
<keyword evidence="5" id="KW-0238">DNA-binding</keyword>
<dbReference type="Proteomes" id="UP000298438">
    <property type="component" value="Unassembled WGS sequence"/>
</dbReference>
<evidence type="ECO:0000256" key="3">
    <source>
        <dbReference type="ARBA" id="ARBA00022490"/>
    </source>
</evidence>
<feature type="domain" description="CSD" evidence="8">
    <location>
        <begin position="3"/>
        <end position="68"/>
    </location>
</feature>
<dbReference type="PANTHER" id="PTHR46565:SF20">
    <property type="entry name" value="COLD SHOCK DOMAIN-CONTAINING PROTEIN 4"/>
    <property type="match status" value="1"/>
</dbReference>